<reference evidence="2 3" key="1">
    <citation type="submission" date="2020-04" db="EMBL/GenBank/DDBJ databases">
        <authorList>
            <consortium name="Genoscope - CEA"/>
            <person name="William W."/>
        </authorList>
    </citation>
    <scope>NUCLEOTIDE SEQUENCE [LARGE SCALE GENOMIC DNA]</scope>
    <source>
        <strain evidence="2 3">SG7</strain>
    </source>
</reference>
<dbReference type="GeneID" id="65882977"/>
<name>A0A8D6SUL3_9EURY</name>
<protein>
    <submittedName>
        <fullName evidence="2">S-layer family protein</fullName>
    </submittedName>
</protein>
<evidence type="ECO:0000259" key="1">
    <source>
        <dbReference type="Pfam" id="PF05124"/>
    </source>
</evidence>
<dbReference type="AlphaFoldDB" id="A0A8D6SUL3"/>
<keyword evidence="3" id="KW-1185">Reference proteome</keyword>
<dbReference type="Proteomes" id="UP000679213">
    <property type="component" value="Chromosome I"/>
</dbReference>
<gene>
    <name evidence="2" type="ORF">MLAUSG7_0169</name>
</gene>
<feature type="domain" description="S-layer protein outer" evidence="1">
    <location>
        <begin position="126"/>
        <end position="412"/>
    </location>
</feature>
<proteinExistence type="predicted"/>
<dbReference type="EMBL" id="LR792632">
    <property type="protein sequence ID" value="CAB3287370.1"/>
    <property type="molecule type" value="Genomic_DNA"/>
</dbReference>
<sequence length="434" mass="51076">MRSLNIFINTLLIFLILSLNYSLPTEPLIFVNKSTVDYQNAKVLLDNFYSSRTINVNDNNITLNIKDIVYIPAENTLIIKENDRELIIKFTKNNDEIEYEDILYKYYTNFERDEEINFFNRTYEVEDVSSKYIILKEKNSEKEITTNGSFEYNGYKIILKMVSLNYNTLYINIYKNGTLLESPKLVKGEWYYLKNGNLEILYKNYSNKKYVFDVVDIIKIEKDKDFPLNNSFVVEDIDSNKLVLKYKYPNNLSKNICIFDYRIIPGKIYKNYVLFKVIKRYCKTLNIKDKDIVYIGEGFYTIKVNGSTQLYYKGHKIKNNEKVYINTLSMLDTNNILNINKDIILVGGPKVNKFVKYLESKSLLLVNITNNYPENNIGIIQKIKNPYNKNYNIYILAGSNRYGTKAAILAFLTKYNDKSIMKVKWNNGHIEVIR</sequence>
<organism evidence="2 3">
    <name type="scientific">Methanocaldococcus lauensis</name>
    <dbReference type="NCBI Taxonomy" id="2546128"/>
    <lineage>
        <taxon>Archaea</taxon>
        <taxon>Methanobacteriati</taxon>
        <taxon>Methanobacteriota</taxon>
        <taxon>Methanomada group</taxon>
        <taxon>Methanococci</taxon>
        <taxon>Methanococcales</taxon>
        <taxon>Methanocaldococcaceae</taxon>
        <taxon>Methanocaldococcus</taxon>
    </lineage>
</organism>
<dbReference type="Pfam" id="PF05124">
    <property type="entry name" value="S_layer_C"/>
    <property type="match status" value="1"/>
</dbReference>
<dbReference type="RefSeq" id="WP_250543608.1">
    <property type="nucleotide sequence ID" value="NZ_LR792632.1"/>
</dbReference>
<accession>A0A8D6SUL3</accession>
<dbReference type="InterPro" id="IPR022651">
    <property type="entry name" value="S_layer_C"/>
</dbReference>
<evidence type="ECO:0000313" key="2">
    <source>
        <dbReference type="EMBL" id="CAB3287370.1"/>
    </source>
</evidence>
<dbReference type="KEGG" id="mesg:MLAUSG7_0169"/>
<evidence type="ECO:0000313" key="3">
    <source>
        <dbReference type="Proteomes" id="UP000679213"/>
    </source>
</evidence>